<organism evidence="2 3">
    <name type="scientific">Rhodococcus rhodnii</name>
    <dbReference type="NCBI Taxonomy" id="38312"/>
    <lineage>
        <taxon>Bacteria</taxon>
        <taxon>Bacillati</taxon>
        <taxon>Actinomycetota</taxon>
        <taxon>Actinomycetes</taxon>
        <taxon>Mycobacteriales</taxon>
        <taxon>Nocardiaceae</taxon>
        <taxon>Rhodococcus</taxon>
    </lineage>
</organism>
<evidence type="ECO:0008006" key="4">
    <source>
        <dbReference type="Google" id="ProtNLM"/>
    </source>
</evidence>
<dbReference type="AlphaFoldDB" id="A0A6P2CCP8"/>
<name>A0A6P2CCP8_9NOCA</name>
<evidence type="ECO:0000256" key="1">
    <source>
        <dbReference type="SAM" id="MobiDB-lite"/>
    </source>
</evidence>
<evidence type="ECO:0000313" key="3">
    <source>
        <dbReference type="Proteomes" id="UP000471120"/>
    </source>
</evidence>
<proteinExistence type="predicted"/>
<feature type="region of interest" description="Disordered" evidence="1">
    <location>
        <begin position="116"/>
        <end position="137"/>
    </location>
</feature>
<accession>A0A6P2CCP8</accession>
<dbReference type="RefSeq" id="WP_010836784.1">
    <property type="nucleotide sequence ID" value="NZ_QRCM01000001.1"/>
</dbReference>
<sequence>MAFRITPAFEADTIDIEIPLPGGKSITLELPQLGFVDPKIARAVDDWQTARFQEVQKTRDDLNKKRQPIIESDPAVTYPSPLDLMDRMLEHLDADAAVVVAGLSFREREQIWKHWNDESKVDAAKSSASSDSSTDEE</sequence>
<gene>
    <name evidence="2" type="ORF">DW322_08850</name>
</gene>
<comment type="caution">
    <text evidence="2">The sequence shown here is derived from an EMBL/GenBank/DDBJ whole genome shotgun (WGS) entry which is preliminary data.</text>
</comment>
<evidence type="ECO:0000313" key="2">
    <source>
        <dbReference type="EMBL" id="TXG90313.1"/>
    </source>
</evidence>
<dbReference type="EMBL" id="QRCM01000001">
    <property type="protein sequence ID" value="TXG90313.1"/>
    <property type="molecule type" value="Genomic_DNA"/>
</dbReference>
<reference evidence="2 3" key="1">
    <citation type="submission" date="2018-07" db="EMBL/GenBank/DDBJ databases">
        <title>Genome sequence of Rhodococcus rhodnii ATCC 35071 from Rhodnius prolixus.</title>
        <authorList>
            <person name="Patel V."/>
            <person name="Vogel K.J."/>
        </authorList>
    </citation>
    <scope>NUCLEOTIDE SEQUENCE [LARGE SCALE GENOMIC DNA]</scope>
    <source>
        <strain evidence="2 3">ATCC 35071</strain>
    </source>
</reference>
<feature type="compositionally biased region" description="Low complexity" evidence="1">
    <location>
        <begin position="124"/>
        <end position="137"/>
    </location>
</feature>
<dbReference type="Proteomes" id="UP000471120">
    <property type="component" value="Unassembled WGS sequence"/>
</dbReference>
<protein>
    <recommendedName>
        <fullName evidence="4">Tail assembly chaperone</fullName>
    </recommendedName>
</protein>